<keyword evidence="5" id="KW-1185">Reference proteome</keyword>
<dbReference type="EnsemblPlants" id="Pp3c11_1380V3.2">
    <property type="protein sequence ID" value="PAC:32958155.CDS.1"/>
    <property type="gene ID" value="Pp3c11_1380"/>
</dbReference>
<dbReference type="AlphaFoldDB" id="A0A2K1JT23"/>
<proteinExistence type="predicted"/>
<dbReference type="PANTHER" id="PTHR47481:SF31">
    <property type="entry name" value="OS01G0873500 PROTEIN"/>
    <property type="match status" value="1"/>
</dbReference>
<gene>
    <name evidence="3" type="ORF">PHYPA_014449</name>
</gene>
<reference evidence="3 5" key="1">
    <citation type="journal article" date="2008" name="Science">
        <title>The Physcomitrella genome reveals evolutionary insights into the conquest of land by plants.</title>
        <authorList>
            <person name="Rensing S."/>
            <person name="Lang D."/>
            <person name="Zimmer A."/>
            <person name="Terry A."/>
            <person name="Salamov A."/>
            <person name="Shapiro H."/>
            <person name="Nishiyama T."/>
            <person name="Perroud P.-F."/>
            <person name="Lindquist E."/>
            <person name="Kamisugi Y."/>
            <person name="Tanahashi T."/>
            <person name="Sakakibara K."/>
            <person name="Fujita T."/>
            <person name="Oishi K."/>
            <person name="Shin-I T."/>
            <person name="Kuroki Y."/>
            <person name="Toyoda A."/>
            <person name="Suzuki Y."/>
            <person name="Hashimoto A."/>
            <person name="Yamaguchi K."/>
            <person name="Sugano A."/>
            <person name="Kohara Y."/>
            <person name="Fujiyama A."/>
            <person name="Anterola A."/>
            <person name="Aoki S."/>
            <person name="Ashton N."/>
            <person name="Barbazuk W.B."/>
            <person name="Barker E."/>
            <person name="Bennetzen J."/>
            <person name="Bezanilla M."/>
            <person name="Blankenship R."/>
            <person name="Cho S.H."/>
            <person name="Dutcher S."/>
            <person name="Estelle M."/>
            <person name="Fawcett J.A."/>
            <person name="Gundlach H."/>
            <person name="Hanada K."/>
            <person name="Heyl A."/>
            <person name="Hicks K.A."/>
            <person name="Hugh J."/>
            <person name="Lohr M."/>
            <person name="Mayer K."/>
            <person name="Melkozernov A."/>
            <person name="Murata T."/>
            <person name="Nelson D."/>
            <person name="Pils B."/>
            <person name="Prigge M."/>
            <person name="Reiss B."/>
            <person name="Renner T."/>
            <person name="Rombauts S."/>
            <person name="Rushton P."/>
            <person name="Sanderfoot A."/>
            <person name="Schween G."/>
            <person name="Shiu S.-H."/>
            <person name="Stueber K."/>
            <person name="Theodoulou F.L."/>
            <person name="Tu H."/>
            <person name="Van de Peer Y."/>
            <person name="Verrier P.J."/>
            <person name="Waters E."/>
            <person name="Wood A."/>
            <person name="Yang L."/>
            <person name="Cove D."/>
            <person name="Cuming A."/>
            <person name="Hasebe M."/>
            <person name="Lucas S."/>
            <person name="Mishler D.B."/>
            <person name="Reski R."/>
            <person name="Grigoriev I."/>
            <person name="Quatrano R.S."/>
            <person name="Boore J.L."/>
        </authorList>
    </citation>
    <scope>NUCLEOTIDE SEQUENCE [LARGE SCALE GENOMIC DNA]</scope>
    <source>
        <strain evidence="4 5">cv. Gransden 2004</strain>
    </source>
</reference>
<dbReference type="InParanoid" id="A0A2K1JT23"/>
<reference evidence="3 5" key="2">
    <citation type="journal article" date="2018" name="Plant J.">
        <title>The Physcomitrella patens chromosome-scale assembly reveals moss genome structure and evolution.</title>
        <authorList>
            <person name="Lang D."/>
            <person name="Ullrich K.K."/>
            <person name="Murat F."/>
            <person name="Fuchs J."/>
            <person name="Jenkins J."/>
            <person name="Haas F.B."/>
            <person name="Piednoel M."/>
            <person name="Gundlach H."/>
            <person name="Van Bel M."/>
            <person name="Meyberg R."/>
            <person name="Vives C."/>
            <person name="Morata J."/>
            <person name="Symeonidi A."/>
            <person name="Hiss M."/>
            <person name="Muchero W."/>
            <person name="Kamisugi Y."/>
            <person name="Saleh O."/>
            <person name="Blanc G."/>
            <person name="Decker E.L."/>
            <person name="van Gessel N."/>
            <person name="Grimwood J."/>
            <person name="Hayes R.D."/>
            <person name="Graham S.W."/>
            <person name="Gunter L.E."/>
            <person name="McDaniel S.F."/>
            <person name="Hoernstein S.N.W."/>
            <person name="Larsson A."/>
            <person name="Li F.W."/>
            <person name="Perroud P.F."/>
            <person name="Phillips J."/>
            <person name="Ranjan P."/>
            <person name="Rokshar D.S."/>
            <person name="Rothfels C.J."/>
            <person name="Schneider L."/>
            <person name="Shu S."/>
            <person name="Stevenson D.W."/>
            <person name="Thummler F."/>
            <person name="Tillich M."/>
            <person name="Villarreal Aguilar J.C."/>
            <person name="Widiez T."/>
            <person name="Wong G.K."/>
            <person name="Wymore A."/>
            <person name="Zhang Y."/>
            <person name="Zimmer A.D."/>
            <person name="Quatrano R.S."/>
            <person name="Mayer K.F.X."/>
            <person name="Goodstein D."/>
            <person name="Casacuberta J.M."/>
            <person name="Vandepoele K."/>
            <person name="Reski R."/>
            <person name="Cuming A.C."/>
            <person name="Tuskan G.A."/>
            <person name="Maumus F."/>
            <person name="Salse J."/>
            <person name="Schmutz J."/>
            <person name="Rensing S.A."/>
        </authorList>
    </citation>
    <scope>NUCLEOTIDE SEQUENCE [LARGE SCALE GENOMIC DNA]</scope>
    <source>
        <strain evidence="4 5">cv. Gransden 2004</strain>
    </source>
</reference>
<reference evidence="4" key="3">
    <citation type="submission" date="2020-12" db="UniProtKB">
        <authorList>
            <consortium name="EnsemblPlants"/>
        </authorList>
    </citation>
    <scope>IDENTIFICATION</scope>
</reference>
<organism evidence="3">
    <name type="scientific">Physcomitrium patens</name>
    <name type="common">Spreading-leaved earth moss</name>
    <name type="synonym">Physcomitrella patens</name>
    <dbReference type="NCBI Taxonomy" id="3218"/>
    <lineage>
        <taxon>Eukaryota</taxon>
        <taxon>Viridiplantae</taxon>
        <taxon>Streptophyta</taxon>
        <taxon>Embryophyta</taxon>
        <taxon>Bryophyta</taxon>
        <taxon>Bryophytina</taxon>
        <taxon>Bryopsida</taxon>
        <taxon>Funariidae</taxon>
        <taxon>Funariales</taxon>
        <taxon>Funariaceae</taxon>
        <taxon>Physcomitrium</taxon>
    </lineage>
</organism>
<dbReference type="Gramene" id="Pp3c11_1380V3.2">
    <property type="protein sequence ID" value="PAC:32958155.CDS.1"/>
    <property type="gene ID" value="Pp3c11_1380"/>
</dbReference>
<evidence type="ECO:0000256" key="1">
    <source>
        <dbReference type="SAM" id="Coils"/>
    </source>
</evidence>
<dbReference type="Proteomes" id="UP000006727">
    <property type="component" value="Chromosome 11"/>
</dbReference>
<feature type="compositionally biased region" description="Polar residues" evidence="2">
    <location>
        <begin position="118"/>
        <end position="130"/>
    </location>
</feature>
<protein>
    <submittedName>
        <fullName evidence="3 4">Uncharacterized protein</fullName>
    </submittedName>
</protein>
<accession>A0A2K1JT23</accession>
<feature type="compositionally biased region" description="Basic residues" evidence="2">
    <location>
        <begin position="88"/>
        <end position="104"/>
    </location>
</feature>
<feature type="region of interest" description="Disordered" evidence="2">
    <location>
        <begin position="70"/>
        <end position="142"/>
    </location>
</feature>
<evidence type="ECO:0000313" key="4">
    <source>
        <dbReference type="EnsemblPlants" id="PAC:32958154.CDS.1"/>
    </source>
</evidence>
<feature type="compositionally biased region" description="Low complexity" evidence="2">
    <location>
        <begin position="131"/>
        <end position="142"/>
    </location>
</feature>
<dbReference type="Gramene" id="Pp3c11_1380V3.1">
    <property type="protein sequence ID" value="PAC:32958154.CDS.1"/>
    <property type="gene ID" value="Pp3c11_1380"/>
</dbReference>
<feature type="compositionally biased region" description="Basic and acidic residues" evidence="2">
    <location>
        <begin position="70"/>
        <end position="79"/>
    </location>
</feature>
<dbReference type="EnsemblPlants" id="Pp3c11_1380V3.1">
    <property type="protein sequence ID" value="PAC:32958154.CDS.1"/>
    <property type="gene ID" value="Pp3c11_1380"/>
</dbReference>
<feature type="coiled-coil region" evidence="1">
    <location>
        <begin position="180"/>
        <end position="207"/>
    </location>
</feature>
<dbReference type="EMBL" id="ABEU02000011">
    <property type="protein sequence ID" value="PNR44679.1"/>
    <property type="molecule type" value="Genomic_DNA"/>
</dbReference>
<evidence type="ECO:0000313" key="3">
    <source>
        <dbReference type="EMBL" id="PNR44679.1"/>
    </source>
</evidence>
<evidence type="ECO:0000256" key="2">
    <source>
        <dbReference type="SAM" id="MobiDB-lite"/>
    </source>
</evidence>
<name>A0A2K1JT23_PHYPA</name>
<keyword evidence="1" id="KW-0175">Coiled coil</keyword>
<sequence>MDEYLVSMKEAADEMEERDVGLPKPEVVYYTRKNLPRDYKIIKQMILNKKKLPTFLELEARLLNEENTRKVRADSENKGEALLTSRNNFRRPPHNQGGRFHHNNKTSYGQNGGYGNQRGFSSFTTGGQYPSSSYSNRGSLSLSSGGSYIRSVRQYPTHCTNYRNERHNIDRKTFETRSKLDSLEGELRSIIDKVRDLESKLHKEDRERRRKDPGSGQIHSLEIDFANSDLIDSGTGDDSQGEEDTTVSHVIDAYLAEINHVQTHTSPSSIPWYLNSGTSNHISGDAAIF</sequence>
<evidence type="ECO:0000313" key="5">
    <source>
        <dbReference type="Proteomes" id="UP000006727"/>
    </source>
</evidence>
<dbReference type="PANTHER" id="PTHR47481">
    <property type="match status" value="1"/>
</dbReference>